<keyword evidence="3" id="KW-1185">Reference proteome</keyword>
<evidence type="ECO:0000313" key="2">
    <source>
        <dbReference type="EMBL" id="KIK91332.1"/>
    </source>
</evidence>
<dbReference type="AlphaFoldDB" id="A0A0D0D495"/>
<proteinExistence type="predicted"/>
<reference evidence="3" key="2">
    <citation type="submission" date="2015-01" db="EMBL/GenBank/DDBJ databases">
        <title>Evolutionary Origins and Diversification of the Mycorrhizal Mutualists.</title>
        <authorList>
            <consortium name="DOE Joint Genome Institute"/>
            <consortium name="Mycorrhizal Genomics Consortium"/>
            <person name="Kohler A."/>
            <person name="Kuo A."/>
            <person name="Nagy L.G."/>
            <person name="Floudas D."/>
            <person name="Copeland A."/>
            <person name="Barry K.W."/>
            <person name="Cichocki N."/>
            <person name="Veneault-Fourrey C."/>
            <person name="LaButti K."/>
            <person name="Lindquist E.A."/>
            <person name="Lipzen A."/>
            <person name="Lundell T."/>
            <person name="Morin E."/>
            <person name="Murat C."/>
            <person name="Riley R."/>
            <person name="Ohm R."/>
            <person name="Sun H."/>
            <person name="Tunlid A."/>
            <person name="Henrissat B."/>
            <person name="Grigoriev I.V."/>
            <person name="Hibbett D.S."/>
            <person name="Martin F."/>
        </authorList>
    </citation>
    <scope>NUCLEOTIDE SEQUENCE [LARGE SCALE GENOMIC DNA]</scope>
    <source>
        <strain evidence="3">Ve08.2h10</strain>
    </source>
</reference>
<sequence>MALHARWKAWRPRSREVSLISVRCPWSLPPPNKSPPRPVAVVSYTDFTSPRKTLHSRKPRTREGERE</sequence>
<evidence type="ECO:0000256" key="1">
    <source>
        <dbReference type="SAM" id="MobiDB-lite"/>
    </source>
</evidence>
<feature type="region of interest" description="Disordered" evidence="1">
    <location>
        <begin position="27"/>
        <end position="67"/>
    </location>
</feature>
<reference evidence="2 3" key="1">
    <citation type="submission" date="2014-04" db="EMBL/GenBank/DDBJ databases">
        <authorList>
            <consortium name="DOE Joint Genome Institute"/>
            <person name="Kuo A."/>
            <person name="Kohler A."/>
            <person name="Jargeat P."/>
            <person name="Nagy L.G."/>
            <person name="Floudas D."/>
            <person name="Copeland A."/>
            <person name="Barry K.W."/>
            <person name="Cichocki N."/>
            <person name="Veneault-Fourrey C."/>
            <person name="LaButti K."/>
            <person name="Lindquist E.A."/>
            <person name="Lipzen A."/>
            <person name="Lundell T."/>
            <person name="Morin E."/>
            <person name="Murat C."/>
            <person name="Sun H."/>
            <person name="Tunlid A."/>
            <person name="Henrissat B."/>
            <person name="Grigoriev I.V."/>
            <person name="Hibbett D.S."/>
            <person name="Martin F."/>
            <person name="Nordberg H.P."/>
            <person name="Cantor M.N."/>
            <person name="Hua S.X."/>
        </authorList>
    </citation>
    <scope>NUCLEOTIDE SEQUENCE [LARGE SCALE GENOMIC DNA]</scope>
    <source>
        <strain evidence="2 3">Ve08.2h10</strain>
    </source>
</reference>
<evidence type="ECO:0000313" key="3">
    <source>
        <dbReference type="Proteomes" id="UP000054538"/>
    </source>
</evidence>
<dbReference type="EMBL" id="KN825399">
    <property type="protein sequence ID" value="KIK91332.1"/>
    <property type="molecule type" value="Genomic_DNA"/>
</dbReference>
<gene>
    <name evidence="2" type="ORF">PAXRUDRAFT_830938</name>
</gene>
<dbReference type="Proteomes" id="UP000054538">
    <property type="component" value="Unassembled WGS sequence"/>
</dbReference>
<accession>A0A0D0D495</accession>
<organism evidence="2 3">
    <name type="scientific">Paxillus rubicundulus Ve08.2h10</name>
    <dbReference type="NCBI Taxonomy" id="930991"/>
    <lineage>
        <taxon>Eukaryota</taxon>
        <taxon>Fungi</taxon>
        <taxon>Dikarya</taxon>
        <taxon>Basidiomycota</taxon>
        <taxon>Agaricomycotina</taxon>
        <taxon>Agaricomycetes</taxon>
        <taxon>Agaricomycetidae</taxon>
        <taxon>Boletales</taxon>
        <taxon>Paxilineae</taxon>
        <taxon>Paxillaceae</taxon>
        <taxon>Paxillus</taxon>
    </lineage>
</organism>
<feature type="compositionally biased region" description="Pro residues" evidence="1">
    <location>
        <begin position="27"/>
        <end position="38"/>
    </location>
</feature>
<protein>
    <submittedName>
        <fullName evidence="2">Uncharacterized protein</fullName>
    </submittedName>
</protein>
<dbReference type="HOGENOM" id="CLU_2813162_0_0_1"/>
<dbReference type="InParanoid" id="A0A0D0D495"/>
<name>A0A0D0D495_9AGAM</name>